<dbReference type="InterPro" id="IPR011495">
    <property type="entry name" value="Sig_transdc_His_kin_sub2_dim/P"/>
</dbReference>
<keyword evidence="5" id="KW-0547">Nucleotide-binding</keyword>
<evidence type="ECO:0000256" key="2">
    <source>
        <dbReference type="ARBA" id="ARBA00012438"/>
    </source>
</evidence>
<protein>
    <recommendedName>
        <fullName evidence="2">histidine kinase</fullName>
        <ecNumber evidence="2">2.7.13.3</ecNumber>
    </recommendedName>
</protein>
<reference evidence="10" key="1">
    <citation type="submission" date="2021-07" db="EMBL/GenBank/DDBJ databases">
        <title>Roseobacter insulae sp. nov., isolated from a tidal flat.</title>
        <authorList>
            <person name="Park S."/>
            <person name="Yoon J.-H."/>
        </authorList>
    </citation>
    <scope>NUCLEOTIDE SEQUENCE</scope>
    <source>
        <strain evidence="10">YSTF-M11</strain>
    </source>
</reference>
<evidence type="ECO:0000313" key="11">
    <source>
        <dbReference type="Proteomes" id="UP001138661"/>
    </source>
</evidence>
<organism evidence="10 11">
    <name type="scientific">Roseobacter insulae</name>
    <dbReference type="NCBI Taxonomy" id="2859783"/>
    <lineage>
        <taxon>Bacteria</taxon>
        <taxon>Pseudomonadati</taxon>
        <taxon>Pseudomonadota</taxon>
        <taxon>Alphaproteobacteria</taxon>
        <taxon>Rhodobacterales</taxon>
        <taxon>Roseobacteraceae</taxon>
        <taxon>Roseobacter</taxon>
    </lineage>
</organism>
<proteinExistence type="predicted"/>
<dbReference type="GO" id="GO:0004673">
    <property type="term" value="F:protein histidine kinase activity"/>
    <property type="evidence" value="ECO:0007669"/>
    <property type="project" value="UniProtKB-EC"/>
</dbReference>
<evidence type="ECO:0000313" key="10">
    <source>
        <dbReference type="EMBL" id="MBW4708347.1"/>
    </source>
</evidence>
<keyword evidence="4" id="KW-0808">Transferase</keyword>
<dbReference type="Proteomes" id="UP001138661">
    <property type="component" value="Unassembled WGS sequence"/>
</dbReference>
<keyword evidence="8" id="KW-1133">Transmembrane helix</keyword>
<comment type="catalytic activity">
    <reaction evidence="1">
        <text>ATP + protein L-histidine = ADP + protein N-phospho-L-histidine.</text>
        <dbReference type="EC" id="2.7.13.3"/>
    </reaction>
</comment>
<evidence type="ECO:0000256" key="5">
    <source>
        <dbReference type="ARBA" id="ARBA00022741"/>
    </source>
</evidence>
<dbReference type="AlphaFoldDB" id="A0A9X1FW07"/>
<evidence type="ECO:0000256" key="7">
    <source>
        <dbReference type="ARBA" id="ARBA00022840"/>
    </source>
</evidence>
<dbReference type="PANTHER" id="PTHR41523">
    <property type="entry name" value="TWO-COMPONENT SYSTEM SENSOR PROTEIN"/>
    <property type="match status" value="1"/>
</dbReference>
<comment type="caution">
    <text evidence="10">The sequence shown here is derived from an EMBL/GenBank/DDBJ whole genome shotgun (WGS) entry which is preliminary data.</text>
</comment>
<keyword evidence="8" id="KW-0472">Membrane</keyword>
<dbReference type="CDD" id="cd18773">
    <property type="entry name" value="PDC1_HK_sensor"/>
    <property type="match status" value="1"/>
</dbReference>
<evidence type="ECO:0000256" key="1">
    <source>
        <dbReference type="ARBA" id="ARBA00000085"/>
    </source>
</evidence>
<dbReference type="InterPro" id="IPR011102">
    <property type="entry name" value="Sig_transdc_His_kinase_HWE"/>
</dbReference>
<gene>
    <name evidence="10" type="ORF">KX928_11185</name>
</gene>
<feature type="transmembrane region" description="Helical" evidence="8">
    <location>
        <begin position="14"/>
        <end position="35"/>
    </location>
</feature>
<keyword evidence="11" id="KW-1185">Reference proteome</keyword>
<keyword evidence="6 10" id="KW-0418">Kinase</keyword>
<dbReference type="PANTHER" id="PTHR41523:SF8">
    <property type="entry name" value="ETHYLENE RESPONSE SENSOR PROTEIN"/>
    <property type="match status" value="1"/>
</dbReference>
<evidence type="ECO:0000256" key="6">
    <source>
        <dbReference type="ARBA" id="ARBA00022777"/>
    </source>
</evidence>
<keyword evidence="3" id="KW-0597">Phosphoprotein</keyword>
<dbReference type="SMART" id="SM00911">
    <property type="entry name" value="HWE_HK"/>
    <property type="match status" value="1"/>
</dbReference>
<accession>A0A9X1FW07</accession>
<feature type="transmembrane region" description="Helical" evidence="8">
    <location>
        <begin position="288"/>
        <end position="307"/>
    </location>
</feature>
<feature type="domain" description="Signal transduction histidine kinase HWE region" evidence="9">
    <location>
        <begin position="373"/>
        <end position="450"/>
    </location>
</feature>
<keyword evidence="8" id="KW-0812">Transmembrane</keyword>
<keyword evidence="7" id="KW-0067">ATP-binding</keyword>
<dbReference type="RefSeq" id="WP_219501959.1">
    <property type="nucleotide sequence ID" value="NZ_JAHXDN010000002.1"/>
</dbReference>
<evidence type="ECO:0000256" key="8">
    <source>
        <dbReference type="SAM" id="Phobius"/>
    </source>
</evidence>
<evidence type="ECO:0000259" key="9">
    <source>
        <dbReference type="SMART" id="SM00911"/>
    </source>
</evidence>
<dbReference type="EMBL" id="JAHXDN010000002">
    <property type="protein sequence ID" value="MBW4708347.1"/>
    <property type="molecule type" value="Genomic_DNA"/>
</dbReference>
<evidence type="ECO:0000256" key="3">
    <source>
        <dbReference type="ARBA" id="ARBA00022553"/>
    </source>
</evidence>
<sequence length="575" mass="63254">MTGGFLDGDIFRGLAFRVLIFLSLALLPFGLIAVVQTREIARQAEVTTELSLIGLTEQASGAERTVIQEGFGAAEALSSIVRLFGDDTEACVNFLRSYKTASDRYSLVGFLPADGVMTCSSDGGRYDFSAYPDFDNAMDAPERAVTLSRTGPVSRQPVLVMTHPFFDGDIFAGFMTLSVPLSVLRDQRDPPVELTPSDLLIFTSAGEVIVSDRARLVTQSDLPQNRSLKTLATAKPAVFEDVNTEGEERVYSVVPIVPGVAYAMSIWQRQEILASVHQTGTLSVFLPVLMWLASLVVAFWAINRLAIRYIRKLGRQMRIFAYNRSIPQSTMGQGVPREFVEIQRVFMGMAESIIRDEASLEDSLREKNILLKEVHHRVKNNLQLISSIMNMQIRRAQSEDARFVLKRLQERILSLATVHKNLYQSDGVERVDAGALVEEIVGQLLVVGLPAGSSVKIEQSYEAVQLDTDDAAPLTLLVSETVTNAMKYIGVSNPEDQAHLSISLKQSDAETAVFTISNSIGKTLDEAEGTGLGSQLINAFARQLNATVEVCADDHVHTLKTVFPVPHRVKSVHDY</sequence>
<dbReference type="GO" id="GO:0005524">
    <property type="term" value="F:ATP binding"/>
    <property type="evidence" value="ECO:0007669"/>
    <property type="project" value="UniProtKB-KW"/>
</dbReference>
<dbReference type="Pfam" id="PF07568">
    <property type="entry name" value="HisKA_2"/>
    <property type="match status" value="1"/>
</dbReference>
<evidence type="ECO:0000256" key="4">
    <source>
        <dbReference type="ARBA" id="ARBA00022679"/>
    </source>
</evidence>
<name>A0A9X1FW07_9RHOB</name>
<dbReference type="EC" id="2.7.13.3" evidence="2"/>